<keyword evidence="3" id="KW-1003">Cell membrane</keyword>
<evidence type="ECO:0000256" key="2">
    <source>
        <dbReference type="ARBA" id="ARBA00005346"/>
    </source>
</evidence>
<keyword evidence="6 8" id="KW-0472">Membrane</keyword>
<dbReference type="OrthoDB" id="9807568at2"/>
<dbReference type="EMBL" id="FQTU01000014">
    <property type="protein sequence ID" value="SHF09390.1"/>
    <property type="molecule type" value="Genomic_DNA"/>
</dbReference>
<feature type="domain" description="NADH:quinone oxidoreductase/Mrp antiporter transmembrane" evidence="9">
    <location>
        <begin position="120"/>
        <end position="405"/>
    </location>
</feature>
<feature type="transmembrane region" description="Helical" evidence="8">
    <location>
        <begin position="126"/>
        <end position="143"/>
    </location>
</feature>
<comment type="similarity">
    <text evidence="2">Belongs to the CPA3 antiporters (TC 2.A.63) subunit D family.</text>
</comment>
<feature type="transmembrane region" description="Helical" evidence="8">
    <location>
        <begin position="265"/>
        <end position="286"/>
    </location>
</feature>
<feature type="transmembrane region" description="Helical" evidence="8">
    <location>
        <begin position="6"/>
        <end position="23"/>
    </location>
</feature>
<evidence type="ECO:0000256" key="5">
    <source>
        <dbReference type="ARBA" id="ARBA00022989"/>
    </source>
</evidence>
<feature type="transmembrane region" description="Helical" evidence="8">
    <location>
        <begin position="68"/>
        <end position="91"/>
    </location>
</feature>
<keyword evidence="11" id="KW-1185">Reference proteome</keyword>
<dbReference type="InterPro" id="IPR050586">
    <property type="entry name" value="CPA3_Na-H_Antiporter_D"/>
</dbReference>
<feature type="transmembrane region" description="Helical" evidence="8">
    <location>
        <begin position="30"/>
        <end position="48"/>
    </location>
</feature>
<dbReference type="GO" id="GO:0005886">
    <property type="term" value="C:plasma membrane"/>
    <property type="evidence" value="ECO:0007669"/>
    <property type="project" value="UniProtKB-SubCell"/>
</dbReference>
<proteinExistence type="inferred from homology"/>
<dbReference type="STRING" id="1120975.SAMN02746064_01859"/>
<keyword evidence="4 7" id="KW-0812">Transmembrane</keyword>
<protein>
    <submittedName>
        <fullName evidence="10">Multisubunit sodium/proton antiporter, MrpD subunit (TC 2.A.63.1)</fullName>
    </submittedName>
</protein>
<evidence type="ECO:0000256" key="4">
    <source>
        <dbReference type="ARBA" id="ARBA00022692"/>
    </source>
</evidence>
<evidence type="ECO:0000313" key="10">
    <source>
        <dbReference type="EMBL" id="SHF09390.1"/>
    </source>
</evidence>
<dbReference type="PANTHER" id="PTHR42703">
    <property type="entry name" value="NADH DEHYDROGENASE"/>
    <property type="match status" value="1"/>
</dbReference>
<feature type="transmembrane region" description="Helical" evidence="8">
    <location>
        <begin position="362"/>
        <end position="380"/>
    </location>
</feature>
<feature type="transmembrane region" description="Helical" evidence="8">
    <location>
        <begin position="510"/>
        <end position="530"/>
    </location>
</feature>
<dbReference type="RefSeq" id="WP_073271321.1">
    <property type="nucleotide sequence ID" value="NZ_FQTU01000014.1"/>
</dbReference>
<organism evidence="10 11">
    <name type="scientific">Alkalibacter saccharofermentans DSM 14828</name>
    <dbReference type="NCBI Taxonomy" id="1120975"/>
    <lineage>
        <taxon>Bacteria</taxon>
        <taxon>Bacillati</taxon>
        <taxon>Bacillota</taxon>
        <taxon>Clostridia</taxon>
        <taxon>Eubacteriales</taxon>
        <taxon>Eubacteriaceae</taxon>
        <taxon>Alkalibacter</taxon>
    </lineage>
</organism>
<name>A0A1M4YUE0_9FIRM</name>
<gene>
    <name evidence="10" type="ORF">SAMN02746064_01859</name>
</gene>
<dbReference type="Proteomes" id="UP000184251">
    <property type="component" value="Unassembled WGS sequence"/>
</dbReference>
<sequence>MINYIWLVMLPILVGIPLLLIKFNTAKKIIIIFQGFMVAASVFNFLYIKENGEVIQNVANWPNYIGVALRADLLAGSMVMLTTIIFMSMILFNTKKDFSDNMFLFLFTALEGLIIGIFLSNDLFNIFVLIEVATVIISILIMYKRDSRSIYDGILYLMINVVAMAFFLFGVGMVYKTVGVIDLYGIKEKVALLSGPESMILPYTFMITAISLKAALMPLFSWLPKAHGTPSAPSIISAVLSGLYVKNGIYLFIRIQDVFASQIDTSALFVYMGLFTAVIGFLLAVVQDDIKLILAYSTVSQIGLIMMAVNLGDERAYWGGLYHVFNHAVFKSTLFLSAGVIVDHYKTRDACKIRGVYEQMPAISTVTIFAILGIIGAPFFNGSVSKYLISFGLTEFIGELGILIVNLGTVTIFVRFTEIFFGKSDLKKPSVDIYSTGVIVFLGILCFLGGIFGQVIISFLFNVSFDVEFAFYIQKTASFIATLFLGYGLYYGFIKKINIAKFLQKHELTFNGVCTTIAIFFIFTLAYVRITH</sequence>
<evidence type="ECO:0000256" key="1">
    <source>
        <dbReference type="ARBA" id="ARBA00004651"/>
    </source>
</evidence>
<feature type="transmembrane region" description="Helical" evidence="8">
    <location>
        <begin position="324"/>
        <end position="342"/>
    </location>
</feature>
<feature type="transmembrane region" description="Helical" evidence="8">
    <location>
        <begin position="200"/>
        <end position="223"/>
    </location>
</feature>
<feature type="transmembrane region" description="Helical" evidence="8">
    <location>
        <begin position="155"/>
        <end position="175"/>
    </location>
</feature>
<feature type="transmembrane region" description="Helical" evidence="8">
    <location>
        <begin position="103"/>
        <end position="120"/>
    </location>
</feature>
<dbReference type="AlphaFoldDB" id="A0A1M4YUE0"/>
<evidence type="ECO:0000256" key="3">
    <source>
        <dbReference type="ARBA" id="ARBA00022475"/>
    </source>
</evidence>
<accession>A0A1M4YUE0</accession>
<feature type="transmembrane region" description="Helical" evidence="8">
    <location>
        <begin position="235"/>
        <end position="253"/>
    </location>
</feature>
<feature type="transmembrane region" description="Helical" evidence="8">
    <location>
        <begin position="469"/>
        <end position="490"/>
    </location>
</feature>
<reference evidence="10 11" key="1">
    <citation type="submission" date="2016-11" db="EMBL/GenBank/DDBJ databases">
        <authorList>
            <person name="Jaros S."/>
            <person name="Januszkiewicz K."/>
            <person name="Wedrychowicz H."/>
        </authorList>
    </citation>
    <scope>NUCLEOTIDE SEQUENCE [LARGE SCALE GENOMIC DNA]</scope>
    <source>
        <strain evidence="10 11">DSM 14828</strain>
    </source>
</reference>
<evidence type="ECO:0000259" key="9">
    <source>
        <dbReference type="Pfam" id="PF00361"/>
    </source>
</evidence>
<keyword evidence="5 8" id="KW-1133">Transmembrane helix</keyword>
<feature type="transmembrane region" description="Helical" evidence="8">
    <location>
        <begin position="400"/>
        <end position="421"/>
    </location>
</feature>
<dbReference type="InterPro" id="IPR001750">
    <property type="entry name" value="ND/Mrp_TM"/>
</dbReference>
<feature type="transmembrane region" description="Helical" evidence="8">
    <location>
        <begin position="293"/>
        <end position="312"/>
    </location>
</feature>
<dbReference type="Pfam" id="PF00361">
    <property type="entry name" value="Proton_antipo_M"/>
    <property type="match status" value="1"/>
</dbReference>
<evidence type="ECO:0000256" key="7">
    <source>
        <dbReference type="RuleBase" id="RU000320"/>
    </source>
</evidence>
<evidence type="ECO:0000256" key="8">
    <source>
        <dbReference type="SAM" id="Phobius"/>
    </source>
</evidence>
<evidence type="ECO:0000256" key="6">
    <source>
        <dbReference type="ARBA" id="ARBA00023136"/>
    </source>
</evidence>
<feature type="transmembrane region" description="Helical" evidence="8">
    <location>
        <begin position="433"/>
        <end position="457"/>
    </location>
</feature>
<comment type="subcellular location">
    <subcellularLocation>
        <location evidence="1">Cell membrane</location>
        <topology evidence="1">Multi-pass membrane protein</topology>
    </subcellularLocation>
    <subcellularLocation>
        <location evidence="7">Membrane</location>
        <topology evidence="7">Multi-pass membrane protein</topology>
    </subcellularLocation>
</comment>
<dbReference type="PANTHER" id="PTHR42703:SF1">
    <property type="entry name" value="NA(+)_H(+) ANTIPORTER SUBUNIT D1"/>
    <property type="match status" value="1"/>
</dbReference>
<evidence type="ECO:0000313" key="11">
    <source>
        <dbReference type="Proteomes" id="UP000184251"/>
    </source>
</evidence>